<dbReference type="Proteomes" id="UP000186955">
    <property type="component" value="Unassembled WGS sequence"/>
</dbReference>
<dbReference type="InterPro" id="IPR050360">
    <property type="entry name" value="MFS_Sugar_Transporters"/>
</dbReference>
<evidence type="ECO:0008006" key="8">
    <source>
        <dbReference type="Google" id="ProtNLM"/>
    </source>
</evidence>
<keyword evidence="4 5" id="KW-0472">Membrane</keyword>
<reference evidence="6 7" key="1">
    <citation type="submission" date="2016-10" db="EMBL/GenBank/DDBJ databases">
        <title>Genome sequence of the ascomycete fungus Penicillium subrubescens.</title>
        <authorList>
            <person name="De Vries R.P."/>
            <person name="Peng M."/>
            <person name="Dilokpimol A."/>
            <person name="Hilden K."/>
            <person name="Makela M.R."/>
            <person name="Grigoriev I."/>
            <person name="Riley R."/>
            <person name="Granchi Z."/>
        </authorList>
    </citation>
    <scope>NUCLEOTIDE SEQUENCE [LARGE SCALE GENOMIC DNA]</scope>
    <source>
        <strain evidence="6 7">CBS 132785</strain>
    </source>
</reference>
<name>A0A1Q5UPQ6_9EURO</name>
<dbReference type="GO" id="GO:0005351">
    <property type="term" value="F:carbohydrate:proton symporter activity"/>
    <property type="evidence" value="ECO:0007669"/>
    <property type="project" value="TreeGrafter"/>
</dbReference>
<dbReference type="PANTHER" id="PTHR48022:SF77">
    <property type="entry name" value="MAJOR FACILITATOR SUPERFAMILY (MFS) PROFILE DOMAIN-CONTAINING PROTEIN"/>
    <property type="match status" value="1"/>
</dbReference>
<evidence type="ECO:0000256" key="4">
    <source>
        <dbReference type="ARBA" id="ARBA00023136"/>
    </source>
</evidence>
<evidence type="ECO:0000256" key="1">
    <source>
        <dbReference type="ARBA" id="ARBA00004141"/>
    </source>
</evidence>
<sequence>MGALGTADSSDVAAKRGIVAMLVIYSFSWSLGWAPLVYVLGAELPSSPLREMTLQIAYFVKLVTEFAVTFSYPYIETADTPGHVYLGGKLGFIYGSLSAVAILFGFFFIPETSRLELEDIDRKFDIPHDNVLKSLEDQTDGGKPTVAEGIHEQKN</sequence>
<dbReference type="InterPro" id="IPR005828">
    <property type="entry name" value="MFS_sugar_transport-like"/>
</dbReference>
<keyword evidence="2 5" id="KW-0812">Transmembrane</keyword>
<feature type="transmembrane region" description="Helical" evidence="5">
    <location>
        <begin position="92"/>
        <end position="109"/>
    </location>
</feature>
<dbReference type="PANTHER" id="PTHR48022">
    <property type="entry name" value="PLASTIDIC GLUCOSE TRANSPORTER 4"/>
    <property type="match status" value="1"/>
</dbReference>
<dbReference type="InterPro" id="IPR036259">
    <property type="entry name" value="MFS_trans_sf"/>
</dbReference>
<gene>
    <name evidence="6" type="ORF">PENSUB_14070</name>
</gene>
<protein>
    <recommendedName>
        <fullName evidence="8">Quinate permease</fullName>
    </recommendedName>
</protein>
<evidence type="ECO:0000256" key="3">
    <source>
        <dbReference type="ARBA" id="ARBA00022989"/>
    </source>
</evidence>
<feature type="transmembrane region" description="Helical" evidence="5">
    <location>
        <begin position="18"/>
        <end position="40"/>
    </location>
</feature>
<evidence type="ECO:0000313" key="7">
    <source>
        <dbReference type="Proteomes" id="UP000186955"/>
    </source>
</evidence>
<proteinExistence type="predicted"/>
<keyword evidence="7" id="KW-1185">Reference proteome</keyword>
<accession>A0A1Q5UPQ6</accession>
<evidence type="ECO:0000256" key="5">
    <source>
        <dbReference type="SAM" id="Phobius"/>
    </source>
</evidence>
<keyword evidence="3 5" id="KW-1133">Transmembrane helix</keyword>
<dbReference type="AlphaFoldDB" id="A0A1Q5UPQ6"/>
<comment type="caution">
    <text evidence="6">The sequence shown here is derived from an EMBL/GenBank/DDBJ whole genome shotgun (WGS) entry which is preliminary data.</text>
</comment>
<dbReference type="STRING" id="1316194.A0A1Q5UPQ6"/>
<comment type="subcellular location">
    <subcellularLocation>
        <location evidence="1">Membrane</location>
        <topology evidence="1">Multi-pass membrane protein</topology>
    </subcellularLocation>
</comment>
<evidence type="ECO:0000256" key="2">
    <source>
        <dbReference type="ARBA" id="ARBA00022692"/>
    </source>
</evidence>
<dbReference type="GO" id="GO:0016020">
    <property type="term" value="C:membrane"/>
    <property type="evidence" value="ECO:0007669"/>
    <property type="project" value="UniProtKB-SubCell"/>
</dbReference>
<evidence type="ECO:0000313" key="6">
    <source>
        <dbReference type="EMBL" id="OKP14458.1"/>
    </source>
</evidence>
<organism evidence="6 7">
    <name type="scientific">Penicillium subrubescens</name>
    <dbReference type="NCBI Taxonomy" id="1316194"/>
    <lineage>
        <taxon>Eukaryota</taxon>
        <taxon>Fungi</taxon>
        <taxon>Dikarya</taxon>
        <taxon>Ascomycota</taxon>
        <taxon>Pezizomycotina</taxon>
        <taxon>Eurotiomycetes</taxon>
        <taxon>Eurotiomycetidae</taxon>
        <taxon>Eurotiales</taxon>
        <taxon>Aspergillaceae</taxon>
        <taxon>Penicillium</taxon>
    </lineage>
</organism>
<feature type="transmembrane region" description="Helical" evidence="5">
    <location>
        <begin position="52"/>
        <end position="72"/>
    </location>
</feature>
<dbReference type="EMBL" id="MNBE01000098">
    <property type="protein sequence ID" value="OKP14458.1"/>
    <property type="molecule type" value="Genomic_DNA"/>
</dbReference>
<dbReference type="Pfam" id="PF00083">
    <property type="entry name" value="Sugar_tr"/>
    <property type="match status" value="1"/>
</dbReference>
<dbReference type="Gene3D" id="1.20.1250.20">
    <property type="entry name" value="MFS general substrate transporter like domains"/>
    <property type="match status" value="1"/>
</dbReference>